<dbReference type="Gene3D" id="2.80.10.50">
    <property type="match status" value="1"/>
</dbReference>
<proteinExistence type="predicted"/>
<feature type="compositionally biased region" description="Basic residues" evidence="1">
    <location>
        <begin position="25"/>
        <end position="41"/>
    </location>
</feature>
<dbReference type="InterPro" id="IPR035992">
    <property type="entry name" value="Ricin_B-like_lectins"/>
</dbReference>
<dbReference type="AlphaFoldDB" id="A0AAV3RQ43"/>
<name>A0AAV3RQ43_LITER</name>
<dbReference type="PANTHER" id="PTHR31257:SF2">
    <property type="entry name" value="RICIN B-LIKE LECTIN EULS3"/>
    <property type="match status" value="1"/>
</dbReference>
<comment type="caution">
    <text evidence="2">The sequence shown here is derived from an EMBL/GenBank/DDBJ whole genome shotgun (WGS) entry which is preliminary data.</text>
</comment>
<dbReference type="Proteomes" id="UP001454036">
    <property type="component" value="Unassembled WGS sequence"/>
</dbReference>
<dbReference type="InterPro" id="IPR040249">
    <property type="entry name" value="Ricin_B-like_lectin_EULS3-like"/>
</dbReference>
<organism evidence="2 3">
    <name type="scientific">Lithospermum erythrorhizon</name>
    <name type="common">Purple gromwell</name>
    <name type="synonym">Lithospermum officinale var. erythrorhizon</name>
    <dbReference type="NCBI Taxonomy" id="34254"/>
    <lineage>
        <taxon>Eukaryota</taxon>
        <taxon>Viridiplantae</taxon>
        <taxon>Streptophyta</taxon>
        <taxon>Embryophyta</taxon>
        <taxon>Tracheophyta</taxon>
        <taxon>Spermatophyta</taxon>
        <taxon>Magnoliopsida</taxon>
        <taxon>eudicotyledons</taxon>
        <taxon>Gunneridae</taxon>
        <taxon>Pentapetalae</taxon>
        <taxon>asterids</taxon>
        <taxon>lamiids</taxon>
        <taxon>Boraginales</taxon>
        <taxon>Boraginaceae</taxon>
        <taxon>Boraginoideae</taxon>
        <taxon>Lithospermeae</taxon>
        <taxon>Lithospermum</taxon>
    </lineage>
</organism>
<evidence type="ECO:0000313" key="2">
    <source>
        <dbReference type="EMBL" id="GAA0176442.1"/>
    </source>
</evidence>
<evidence type="ECO:0000256" key="1">
    <source>
        <dbReference type="SAM" id="MobiDB-lite"/>
    </source>
</evidence>
<feature type="region of interest" description="Disordered" evidence="1">
    <location>
        <begin position="1"/>
        <end position="42"/>
    </location>
</feature>
<feature type="compositionally biased region" description="Basic residues" evidence="1">
    <location>
        <begin position="1"/>
        <end position="18"/>
    </location>
</feature>
<reference evidence="2 3" key="1">
    <citation type="submission" date="2024-01" db="EMBL/GenBank/DDBJ databases">
        <title>The complete chloroplast genome sequence of Lithospermum erythrorhizon: insights into the phylogenetic relationship among Boraginaceae species and the maternal lineages of purple gromwells.</title>
        <authorList>
            <person name="Okada T."/>
            <person name="Watanabe K."/>
        </authorList>
    </citation>
    <scope>NUCLEOTIDE SEQUENCE [LARGE SCALE GENOMIC DNA]</scope>
</reference>
<protein>
    <submittedName>
        <fullName evidence="2">Uncharacterized protein</fullName>
    </submittedName>
</protein>
<dbReference type="PANTHER" id="PTHR31257">
    <property type="entry name" value="RICIN B-LIKE LECTIN EULS3"/>
    <property type="match status" value="1"/>
</dbReference>
<dbReference type="CDD" id="cd23431">
    <property type="entry name" value="beta-trefoil_Ricin_AtEULS3-like"/>
    <property type="match status" value="1"/>
</dbReference>
<dbReference type="SUPFAM" id="SSF50370">
    <property type="entry name" value="Ricin B-like lectins"/>
    <property type="match status" value="1"/>
</dbReference>
<dbReference type="EMBL" id="BAABME010010136">
    <property type="protein sequence ID" value="GAA0176442.1"/>
    <property type="molecule type" value="Genomic_DNA"/>
</dbReference>
<keyword evidence="3" id="KW-1185">Reference proteome</keyword>
<sequence length="228" mass="25978">MDRGNHHHSHPHPHHHHTPTPPPVVHHHHTPPPPPVHHHHTPTPVVVVHHHETTHHHAHPLVADRASVKVYCKASPEFALTIHDGHVVLAPSNPADLRQHWVKDEKYSNRVKDDEGFPSFSLINKKTGQALKHSIGATHPVQLIPYNPDHLDESILWTESRDLGDGYRAVRMVNNIRLNVDALNGDPQHGGVHDGTKIVLWEWKKGPNQRWNMTYYCKSSNLVNMFQL</sequence>
<gene>
    <name evidence="2" type="ORF">LIER_29434</name>
</gene>
<accession>A0AAV3RQ43</accession>
<evidence type="ECO:0000313" key="3">
    <source>
        <dbReference type="Proteomes" id="UP001454036"/>
    </source>
</evidence>